<evidence type="ECO:0000256" key="5">
    <source>
        <dbReference type="ARBA" id="ARBA00022984"/>
    </source>
</evidence>
<dbReference type="UniPathway" id="UPA00219"/>
<protein>
    <submittedName>
        <fullName evidence="10">Peptidoglycan-binding protein</fullName>
    </submittedName>
</protein>
<keyword evidence="11" id="KW-1185">Reference proteome</keyword>
<proteinExistence type="inferred from homology"/>
<dbReference type="Gene3D" id="1.10.101.10">
    <property type="entry name" value="PGBD-like superfamily/PGBD"/>
    <property type="match status" value="1"/>
</dbReference>
<evidence type="ECO:0000256" key="8">
    <source>
        <dbReference type="SAM" id="SignalP"/>
    </source>
</evidence>
<dbReference type="OrthoDB" id="9778545at2"/>
<evidence type="ECO:0000259" key="9">
    <source>
        <dbReference type="PROSITE" id="PS52029"/>
    </source>
</evidence>
<keyword evidence="3" id="KW-0808">Transferase</keyword>
<feature type="signal peptide" evidence="8">
    <location>
        <begin position="1"/>
        <end position="34"/>
    </location>
</feature>
<evidence type="ECO:0000256" key="7">
    <source>
        <dbReference type="PROSITE-ProRule" id="PRU01373"/>
    </source>
</evidence>
<evidence type="ECO:0000313" key="11">
    <source>
        <dbReference type="Proteomes" id="UP000036938"/>
    </source>
</evidence>
<dbReference type="InterPro" id="IPR036366">
    <property type="entry name" value="PGBDSf"/>
</dbReference>
<comment type="similarity">
    <text evidence="2">Belongs to the YkuD family.</text>
</comment>
<dbReference type="GO" id="GO:0071555">
    <property type="term" value="P:cell wall organization"/>
    <property type="evidence" value="ECO:0007669"/>
    <property type="project" value="UniProtKB-UniRule"/>
</dbReference>
<dbReference type="RefSeq" id="WP_050529269.1">
    <property type="nucleotide sequence ID" value="NZ_AQQZ01000001.1"/>
</dbReference>
<dbReference type="InterPro" id="IPR036365">
    <property type="entry name" value="PGBD-like_sf"/>
</dbReference>
<feature type="active site" description="Nucleophile" evidence="7">
    <location>
        <position position="453"/>
    </location>
</feature>
<dbReference type="SUPFAM" id="SSF141523">
    <property type="entry name" value="L,D-transpeptidase catalytic domain-like"/>
    <property type="match status" value="1"/>
</dbReference>
<evidence type="ECO:0000256" key="4">
    <source>
        <dbReference type="ARBA" id="ARBA00022960"/>
    </source>
</evidence>
<sequence>MNSQGGARAAIFRVVAVCAMAVVLHLVSIAPASAQVTAFKQAIAEAAAKDKDLAAFYKANKFKPIWVGRTGKDRSRREAFIKAVRAAPMHGLPAPKYAIDDLVARMKSVKGAEARAQLEVDISTTFLEYATDMQTGAVDPRRIDPVFMVRQVPYRSRVSYLTNLVKSSPRGFFKALAPRSEEYARLMKAKLTYEKALARGGWGPKVPAKSLKPGASGAPVVALRNRLVAMGYMKRSSSASYDGALAAGVQQFQLAHGLTPDGVAGAGTMIEINTGMDKRLQSIIVAMERERWMNIPEGRGKRHVLVNIPDFTAKIMDNGKVTFETITVVGKNDPDRETPEFSDVMEFMVINPSWYVPRSIATKEYLPLLRRNSGAVRHLEITDSRGRVVNRGAVNFAQYNERNFPFNMRQPPSRRNALGLVKFMFPNKHNIYLHDTPAKNLFDRERRDFSHGCVRLGKPFDFAYALLARQESNPEAYFQSVLNTGSETRVNLKQDVPVHIIYRTAYTTPKGQMQFRRDVYNRDRKIFAALSRAGVSLRAVQG</sequence>
<dbReference type="CDD" id="cd16913">
    <property type="entry name" value="YkuD_like"/>
    <property type="match status" value="1"/>
</dbReference>
<dbReference type="PROSITE" id="PS52029">
    <property type="entry name" value="LD_TPASE"/>
    <property type="match status" value="1"/>
</dbReference>
<dbReference type="SUPFAM" id="SSF47090">
    <property type="entry name" value="PGBD-like"/>
    <property type="match status" value="1"/>
</dbReference>
<keyword evidence="6 7" id="KW-0961">Cell wall biogenesis/degradation</keyword>
<keyword evidence="8" id="KW-0732">Signal</keyword>
<dbReference type="Proteomes" id="UP000036938">
    <property type="component" value="Unassembled WGS sequence"/>
</dbReference>
<dbReference type="InterPro" id="IPR052905">
    <property type="entry name" value="LD-transpeptidase_YkuD-like"/>
</dbReference>
<dbReference type="GO" id="GO:0004180">
    <property type="term" value="F:carboxypeptidase activity"/>
    <property type="evidence" value="ECO:0007669"/>
    <property type="project" value="UniProtKB-ARBA"/>
</dbReference>
<comment type="caution">
    <text evidence="10">The sequence shown here is derived from an EMBL/GenBank/DDBJ whole genome shotgun (WGS) entry which is preliminary data.</text>
</comment>
<feature type="domain" description="L,D-TPase catalytic" evidence="9">
    <location>
        <begin position="302"/>
        <end position="478"/>
    </location>
</feature>
<dbReference type="GO" id="GO:0008360">
    <property type="term" value="P:regulation of cell shape"/>
    <property type="evidence" value="ECO:0007669"/>
    <property type="project" value="UniProtKB-UniRule"/>
</dbReference>
<evidence type="ECO:0000256" key="3">
    <source>
        <dbReference type="ARBA" id="ARBA00022679"/>
    </source>
</evidence>
<evidence type="ECO:0000256" key="6">
    <source>
        <dbReference type="ARBA" id="ARBA00023316"/>
    </source>
</evidence>
<reference evidence="10 11" key="1">
    <citation type="journal article" date="2015" name="Int. J. Syst. Evol. Microbiol.">
        <title>Aestuariivita atlantica sp. nov., isolated from deep sea sediment of the Atlantic Ocean.</title>
        <authorList>
            <person name="Li G."/>
            <person name="Lai Q."/>
            <person name="Du Y."/>
            <person name="Liu X."/>
            <person name="Sun F."/>
            <person name="Shao Z."/>
        </authorList>
    </citation>
    <scope>NUCLEOTIDE SEQUENCE [LARGE SCALE GENOMIC DNA]</scope>
    <source>
        <strain evidence="10 11">22II-S11-z3</strain>
    </source>
</reference>
<dbReference type="Pfam" id="PF03734">
    <property type="entry name" value="YkuD"/>
    <property type="match status" value="1"/>
</dbReference>
<evidence type="ECO:0000256" key="2">
    <source>
        <dbReference type="ARBA" id="ARBA00005992"/>
    </source>
</evidence>
<dbReference type="InterPro" id="IPR005490">
    <property type="entry name" value="LD_TPept_cat_dom"/>
</dbReference>
<dbReference type="PATRIC" id="fig|1317121.7.peg.564"/>
<organism evidence="10 11">
    <name type="scientific">Pseudaestuariivita atlantica</name>
    <dbReference type="NCBI Taxonomy" id="1317121"/>
    <lineage>
        <taxon>Bacteria</taxon>
        <taxon>Pseudomonadati</taxon>
        <taxon>Pseudomonadota</taxon>
        <taxon>Alphaproteobacteria</taxon>
        <taxon>Rhodobacterales</taxon>
        <taxon>Paracoccaceae</taxon>
        <taxon>Pseudaestuariivita</taxon>
    </lineage>
</organism>
<dbReference type="Gene3D" id="2.40.440.10">
    <property type="entry name" value="L,D-transpeptidase catalytic domain-like"/>
    <property type="match status" value="1"/>
</dbReference>
<feature type="active site" description="Proton donor/acceptor" evidence="7">
    <location>
        <position position="434"/>
    </location>
</feature>
<gene>
    <name evidence="10" type="ORF">ATO11_02785</name>
</gene>
<dbReference type="Pfam" id="PF01471">
    <property type="entry name" value="PG_binding_1"/>
    <property type="match status" value="1"/>
</dbReference>
<dbReference type="GO" id="GO:0016740">
    <property type="term" value="F:transferase activity"/>
    <property type="evidence" value="ECO:0007669"/>
    <property type="project" value="UniProtKB-KW"/>
</dbReference>
<dbReference type="EMBL" id="AQQZ01000001">
    <property type="protein sequence ID" value="KNG95534.1"/>
    <property type="molecule type" value="Genomic_DNA"/>
</dbReference>
<dbReference type="InterPro" id="IPR045380">
    <property type="entry name" value="LD_TPept_scaffold_dom"/>
</dbReference>
<dbReference type="PANTHER" id="PTHR41533:SF2">
    <property type="entry name" value="BLR7131 PROTEIN"/>
    <property type="match status" value="1"/>
</dbReference>
<dbReference type="AlphaFoldDB" id="A0A0L1JUT0"/>
<dbReference type="InterPro" id="IPR038063">
    <property type="entry name" value="Transpep_catalytic_dom"/>
</dbReference>
<feature type="chain" id="PRO_5005554314" evidence="8">
    <location>
        <begin position="35"/>
        <end position="542"/>
    </location>
</feature>
<keyword evidence="5 7" id="KW-0573">Peptidoglycan synthesis</keyword>
<evidence type="ECO:0000256" key="1">
    <source>
        <dbReference type="ARBA" id="ARBA00004752"/>
    </source>
</evidence>
<keyword evidence="4 7" id="KW-0133">Cell shape</keyword>
<accession>A0A0L1JUT0</accession>
<name>A0A0L1JUT0_9RHOB</name>
<dbReference type="PANTHER" id="PTHR41533">
    <property type="entry name" value="L,D-TRANSPEPTIDASE HI_1667-RELATED"/>
    <property type="match status" value="1"/>
</dbReference>
<comment type="pathway">
    <text evidence="1 7">Cell wall biogenesis; peptidoglycan biosynthesis.</text>
</comment>
<dbReference type="STRING" id="1317121.ATO11_02785"/>
<dbReference type="Pfam" id="PF20142">
    <property type="entry name" value="Scaffold"/>
    <property type="match status" value="1"/>
</dbReference>
<dbReference type="GO" id="GO:0009252">
    <property type="term" value="P:peptidoglycan biosynthetic process"/>
    <property type="evidence" value="ECO:0007669"/>
    <property type="project" value="UniProtKB-UniPathway"/>
</dbReference>
<dbReference type="InterPro" id="IPR002477">
    <property type="entry name" value="Peptidoglycan-bd-like"/>
</dbReference>
<evidence type="ECO:0000313" key="10">
    <source>
        <dbReference type="EMBL" id="KNG95534.1"/>
    </source>
</evidence>